<accession>A0A1S8LRK1</accession>
<evidence type="ECO:0000313" key="9">
    <source>
        <dbReference type="Proteomes" id="UP000190951"/>
    </source>
</evidence>
<reference evidence="8 9" key="1">
    <citation type="submission" date="2022-04" db="EMBL/GenBank/DDBJ databases">
        <title>Genome sequence of C. roseum typestrain.</title>
        <authorList>
            <person name="Poehlein A."/>
            <person name="Schoch T."/>
            <person name="Duerre P."/>
            <person name="Daniel R."/>
        </authorList>
    </citation>
    <scope>NUCLEOTIDE SEQUENCE [LARGE SCALE GENOMIC DNA]</scope>
    <source>
        <strain evidence="8 9">DSM 7320</strain>
    </source>
</reference>
<gene>
    <name evidence="8" type="ORF">CROST_002140</name>
</gene>
<proteinExistence type="predicted"/>
<dbReference type="Pfam" id="PF03734">
    <property type="entry name" value="YkuD"/>
    <property type="match status" value="1"/>
</dbReference>
<feature type="domain" description="L,D-TPase catalytic" evidence="7">
    <location>
        <begin position="152"/>
        <end position="284"/>
    </location>
</feature>
<evidence type="ECO:0000256" key="5">
    <source>
        <dbReference type="ARBA" id="ARBA00023316"/>
    </source>
</evidence>
<dbReference type="EMBL" id="CP096983">
    <property type="protein sequence ID" value="URZ09537.1"/>
    <property type="molecule type" value="Genomic_DNA"/>
</dbReference>
<dbReference type="STRING" id="84029.CROST_41610"/>
<name>A0A1S8LRK1_9CLOT</name>
<keyword evidence="5 6" id="KW-0961">Cell wall biogenesis/degradation</keyword>
<dbReference type="KEGG" id="crw:CROST_002140"/>
<comment type="caution">
    <text evidence="6">Lacks conserved residue(s) required for the propagation of feature annotation.</text>
</comment>
<evidence type="ECO:0000313" key="8">
    <source>
        <dbReference type="EMBL" id="URZ09537.1"/>
    </source>
</evidence>
<dbReference type="GO" id="GO:0008360">
    <property type="term" value="P:regulation of cell shape"/>
    <property type="evidence" value="ECO:0007669"/>
    <property type="project" value="UniProtKB-UniRule"/>
</dbReference>
<evidence type="ECO:0000256" key="1">
    <source>
        <dbReference type="ARBA" id="ARBA00004752"/>
    </source>
</evidence>
<evidence type="ECO:0000256" key="6">
    <source>
        <dbReference type="PROSITE-ProRule" id="PRU01373"/>
    </source>
</evidence>
<sequence length="285" mass="32315">MKKELGKFLLSCVISSIITCIIILAPIFFTKDDKPGDFVPPSTSYENKVKAEVTEKMKYKFKDNISVFSSKDCIKNTYYISNDNVQLVVDIDKPSSKIYTLNKGEEVVATKEKSGYIYCETNHVDEYGIFINGWVKKNINNVTGVKCINYDTLIDVDITSQSINVYKNNVIVNKKPIKCSTGVKGDNYKETPIGIFSVKKKVANLSNKREGENGMYGIQFFSDYFLNSVSFNEVKKDDKIVYDENIREINNLGKTDTNGGIRLSLEDSRYIYNLVTDKSAVSIHY</sequence>
<evidence type="ECO:0000256" key="2">
    <source>
        <dbReference type="ARBA" id="ARBA00022679"/>
    </source>
</evidence>
<protein>
    <recommendedName>
        <fullName evidence="7">L,D-TPase catalytic domain-containing protein</fullName>
    </recommendedName>
</protein>
<dbReference type="SUPFAM" id="SSF141523">
    <property type="entry name" value="L,D-transpeptidase catalytic domain-like"/>
    <property type="match status" value="1"/>
</dbReference>
<evidence type="ECO:0000256" key="3">
    <source>
        <dbReference type="ARBA" id="ARBA00022960"/>
    </source>
</evidence>
<dbReference type="PROSITE" id="PS52029">
    <property type="entry name" value="LD_TPASE"/>
    <property type="match status" value="1"/>
</dbReference>
<organism evidence="8 9">
    <name type="scientific">Clostridium felsineum</name>
    <dbReference type="NCBI Taxonomy" id="36839"/>
    <lineage>
        <taxon>Bacteria</taxon>
        <taxon>Bacillati</taxon>
        <taxon>Bacillota</taxon>
        <taxon>Clostridia</taxon>
        <taxon>Eubacteriales</taxon>
        <taxon>Clostridiaceae</taxon>
        <taxon>Clostridium</taxon>
    </lineage>
</organism>
<keyword evidence="4 6" id="KW-0573">Peptidoglycan synthesis</keyword>
<dbReference type="InterPro" id="IPR038063">
    <property type="entry name" value="Transpep_catalytic_dom"/>
</dbReference>
<dbReference type="RefSeq" id="WP_077835342.1">
    <property type="nucleotide sequence ID" value="NZ_CP096983.1"/>
</dbReference>
<dbReference type="GO" id="GO:0071555">
    <property type="term" value="P:cell wall organization"/>
    <property type="evidence" value="ECO:0007669"/>
    <property type="project" value="UniProtKB-UniRule"/>
</dbReference>
<evidence type="ECO:0000259" key="7">
    <source>
        <dbReference type="PROSITE" id="PS52029"/>
    </source>
</evidence>
<dbReference type="GO" id="GO:0016740">
    <property type="term" value="F:transferase activity"/>
    <property type="evidence" value="ECO:0007669"/>
    <property type="project" value="UniProtKB-KW"/>
</dbReference>
<keyword evidence="9" id="KW-1185">Reference proteome</keyword>
<dbReference type="Gene3D" id="2.40.440.10">
    <property type="entry name" value="L,D-transpeptidase catalytic domain-like"/>
    <property type="match status" value="1"/>
</dbReference>
<dbReference type="AlphaFoldDB" id="A0A1S8LRK1"/>
<evidence type="ECO:0000256" key="4">
    <source>
        <dbReference type="ARBA" id="ARBA00022984"/>
    </source>
</evidence>
<dbReference type="Proteomes" id="UP000190951">
    <property type="component" value="Chromosome"/>
</dbReference>
<dbReference type="CDD" id="cd16913">
    <property type="entry name" value="YkuD_like"/>
    <property type="match status" value="1"/>
</dbReference>
<comment type="pathway">
    <text evidence="1 6">Cell wall biogenesis; peptidoglycan biosynthesis.</text>
</comment>
<dbReference type="InterPro" id="IPR005490">
    <property type="entry name" value="LD_TPept_cat_dom"/>
</dbReference>
<keyword evidence="2" id="KW-0808">Transferase</keyword>
<dbReference type="GO" id="GO:0009252">
    <property type="term" value="P:peptidoglycan biosynthetic process"/>
    <property type="evidence" value="ECO:0007669"/>
    <property type="project" value="UniProtKB-UniPathway"/>
</dbReference>
<keyword evidence="3 6" id="KW-0133">Cell shape</keyword>